<keyword evidence="1" id="KW-0812">Transmembrane</keyword>
<keyword evidence="1" id="KW-1133">Transmembrane helix</keyword>
<protein>
    <submittedName>
        <fullName evidence="3">Uncharacterized protein</fullName>
    </submittedName>
</protein>
<sequence>MMGKRKFIPAACMAAAISLAAWAHPVGAEAAVPEANAAASAAQTSFIGSPEASLTMLHREEAAGYEAKNGSEQAMLDTGVEFYEAAQGSHGKAFSVFCVSLVVSLALMFGIFGLFVRRGRSGHR</sequence>
<evidence type="ECO:0000313" key="4">
    <source>
        <dbReference type="Proteomes" id="UP000800303"/>
    </source>
</evidence>
<keyword evidence="2" id="KW-0732">Signal</keyword>
<dbReference type="EMBL" id="JAAFGS010000008">
    <property type="protein sequence ID" value="NGZ77343.1"/>
    <property type="molecule type" value="Genomic_DNA"/>
</dbReference>
<evidence type="ECO:0000256" key="1">
    <source>
        <dbReference type="SAM" id="Phobius"/>
    </source>
</evidence>
<organism evidence="3 4">
    <name type="scientific">Saccharibacillus alkalitolerans</name>
    <dbReference type="NCBI Taxonomy" id="2705290"/>
    <lineage>
        <taxon>Bacteria</taxon>
        <taxon>Bacillati</taxon>
        <taxon>Bacillota</taxon>
        <taxon>Bacilli</taxon>
        <taxon>Bacillales</taxon>
        <taxon>Paenibacillaceae</taxon>
        <taxon>Saccharibacillus</taxon>
    </lineage>
</organism>
<reference evidence="3 4" key="1">
    <citation type="submission" date="2020-01" db="EMBL/GenBank/DDBJ databases">
        <title>Polyphasic characterisation and genomic insights into a novel alkali tolerant bacterium VR-M41.</title>
        <authorList>
            <person name="Vemuluri V.R."/>
        </authorList>
    </citation>
    <scope>NUCLEOTIDE SEQUENCE [LARGE SCALE GENOMIC DNA]</scope>
    <source>
        <strain evidence="3 4">VR-M41</strain>
    </source>
</reference>
<proteinExistence type="predicted"/>
<feature type="signal peptide" evidence="2">
    <location>
        <begin position="1"/>
        <end position="23"/>
    </location>
</feature>
<evidence type="ECO:0000313" key="3">
    <source>
        <dbReference type="EMBL" id="NGZ77343.1"/>
    </source>
</evidence>
<dbReference type="RefSeq" id="WP_166277561.1">
    <property type="nucleotide sequence ID" value="NZ_JAAFGS010000008.1"/>
</dbReference>
<gene>
    <name evidence="3" type="ORF">GYN08_18795</name>
</gene>
<name>A0ABX0FCL9_9BACL</name>
<accession>A0ABX0FCL9</accession>
<evidence type="ECO:0000256" key="2">
    <source>
        <dbReference type="SAM" id="SignalP"/>
    </source>
</evidence>
<feature type="chain" id="PRO_5045106362" evidence="2">
    <location>
        <begin position="24"/>
        <end position="124"/>
    </location>
</feature>
<dbReference type="Proteomes" id="UP000800303">
    <property type="component" value="Unassembled WGS sequence"/>
</dbReference>
<comment type="caution">
    <text evidence="3">The sequence shown here is derived from an EMBL/GenBank/DDBJ whole genome shotgun (WGS) entry which is preliminary data.</text>
</comment>
<feature type="transmembrane region" description="Helical" evidence="1">
    <location>
        <begin position="93"/>
        <end position="116"/>
    </location>
</feature>
<keyword evidence="4" id="KW-1185">Reference proteome</keyword>
<keyword evidence="1" id="KW-0472">Membrane</keyword>